<dbReference type="PANTHER" id="PTHR43343">
    <property type="entry name" value="PEPTIDASE S12"/>
    <property type="match status" value="1"/>
</dbReference>
<keyword evidence="4" id="KW-0175">Coiled coil</keyword>
<dbReference type="GO" id="GO:0006508">
    <property type="term" value="P:proteolysis"/>
    <property type="evidence" value="ECO:0007669"/>
    <property type="project" value="UniProtKB-KW"/>
</dbReference>
<dbReference type="SUPFAM" id="SSF50494">
    <property type="entry name" value="Trypsin-like serine proteases"/>
    <property type="match status" value="1"/>
</dbReference>
<keyword evidence="3" id="KW-0378">Hydrolase</keyword>
<evidence type="ECO:0000313" key="5">
    <source>
        <dbReference type="EMBL" id="MBX05018.1"/>
    </source>
</evidence>
<dbReference type="PANTHER" id="PTHR43343:SF6">
    <property type="entry name" value="PROTEASE DO-LIKE 5, CHLOROPLASTIC ISOFORM X1"/>
    <property type="match status" value="1"/>
</dbReference>
<dbReference type="InterPro" id="IPR043504">
    <property type="entry name" value="Peptidase_S1_PA_chymotrypsin"/>
</dbReference>
<dbReference type="Gene3D" id="2.40.10.10">
    <property type="entry name" value="Trypsin-like serine proteases"/>
    <property type="match status" value="2"/>
</dbReference>
<comment type="similarity">
    <text evidence="1">Belongs to the peptidase S1C family.</text>
</comment>
<keyword evidence="2" id="KW-0645">Protease</keyword>
<name>A0A2P2KH20_RHIMU</name>
<proteinExistence type="inferred from homology"/>
<protein>
    <submittedName>
        <fullName evidence="5">Uncharacterized protein MANES_17G072000</fullName>
    </submittedName>
</protein>
<dbReference type="InterPro" id="IPR051201">
    <property type="entry name" value="Chloro_Bact_Ser_Proteases"/>
</dbReference>
<organism evidence="5">
    <name type="scientific">Rhizophora mucronata</name>
    <name type="common">Asiatic mangrove</name>
    <dbReference type="NCBI Taxonomy" id="61149"/>
    <lineage>
        <taxon>Eukaryota</taxon>
        <taxon>Viridiplantae</taxon>
        <taxon>Streptophyta</taxon>
        <taxon>Embryophyta</taxon>
        <taxon>Tracheophyta</taxon>
        <taxon>Spermatophyta</taxon>
        <taxon>Magnoliopsida</taxon>
        <taxon>eudicotyledons</taxon>
        <taxon>Gunneridae</taxon>
        <taxon>Pentapetalae</taxon>
        <taxon>rosids</taxon>
        <taxon>fabids</taxon>
        <taxon>Malpighiales</taxon>
        <taxon>Rhizophoraceae</taxon>
        <taxon>Rhizophora</taxon>
    </lineage>
</organism>
<dbReference type="AlphaFoldDB" id="A0A2P2KH20"/>
<dbReference type="GO" id="GO:0004252">
    <property type="term" value="F:serine-type endopeptidase activity"/>
    <property type="evidence" value="ECO:0007669"/>
    <property type="project" value="InterPro"/>
</dbReference>
<evidence type="ECO:0000256" key="3">
    <source>
        <dbReference type="ARBA" id="ARBA00022801"/>
    </source>
</evidence>
<dbReference type="Pfam" id="PF13365">
    <property type="entry name" value="Trypsin_2"/>
    <property type="match status" value="1"/>
</dbReference>
<dbReference type="InterPro" id="IPR009003">
    <property type="entry name" value="Peptidase_S1_PA"/>
</dbReference>
<evidence type="ECO:0000256" key="2">
    <source>
        <dbReference type="ARBA" id="ARBA00022670"/>
    </source>
</evidence>
<dbReference type="PRINTS" id="PR00834">
    <property type="entry name" value="PROTEASES2C"/>
</dbReference>
<dbReference type="InterPro" id="IPR001940">
    <property type="entry name" value="Peptidase_S1C"/>
</dbReference>
<accession>A0A2P2KH20</accession>
<feature type="coiled-coil region" evidence="4">
    <location>
        <begin position="68"/>
        <end position="95"/>
    </location>
</feature>
<reference evidence="5" key="1">
    <citation type="submission" date="2018-02" db="EMBL/GenBank/DDBJ databases">
        <title>Rhizophora mucronata_Transcriptome.</title>
        <authorList>
            <person name="Meera S.P."/>
            <person name="Sreeshan A."/>
            <person name="Augustine A."/>
        </authorList>
    </citation>
    <scope>NUCLEOTIDE SEQUENCE</scope>
    <source>
        <tissue evidence="5">Leaf</tissue>
    </source>
</reference>
<sequence>MVLSCLHGLGISCVPPVLRTYCSSSDSQIPSKSTLILGRRRAIALGSSLVVASVLELYNPIPKVPSFHSAIAQQQQQQEDELQEEEDRIVDLFQAASPSAVFIEDLELAKIPKSSSNAMLTEDENAKVEGTGSGFIWDRFGHIVTNYHVVAKLATDRSGLKLCKVFLVDAKGNSFYREGKIVGFDPAYDLAVLKVDVDRYELKPVVLGTSKNLRVGQSCFAIGNPYGYENTLTTGVVSGLGREIPSPNGRAIRGAIQTDAAINAGNSGGPLIDLHGHVIGVNTATFTRKGTGVSSGVNFAIPIDTVVQTVPYLIIYGTPYSNRF</sequence>
<evidence type="ECO:0000256" key="4">
    <source>
        <dbReference type="SAM" id="Coils"/>
    </source>
</evidence>
<dbReference type="EMBL" id="GGEC01024534">
    <property type="protein sequence ID" value="MBX05018.1"/>
    <property type="molecule type" value="Transcribed_RNA"/>
</dbReference>
<evidence type="ECO:0000256" key="1">
    <source>
        <dbReference type="ARBA" id="ARBA00010541"/>
    </source>
</evidence>